<keyword evidence="3" id="KW-1185">Reference proteome</keyword>
<evidence type="ECO:0000313" key="2">
    <source>
        <dbReference type="EMBL" id="OAX34245.1"/>
    </source>
</evidence>
<dbReference type="STRING" id="1314800.A0A1B7MNR3"/>
<evidence type="ECO:0000313" key="3">
    <source>
        <dbReference type="Proteomes" id="UP000092154"/>
    </source>
</evidence>
<reference evidence="2 3" key="1">
    <citation type="submission" date="2016-06" db="EMBL/GenBank/DDBJ databases">
        <title>Comparative genomics of the ectomycorrhizal sister species Rhizopogon vinicolor and Rhizopogon vesiculosus (Basidiomycota: Boletales) reveals a divergence of the mating type B locus.</title>
        <authorList>
            <consortium name="DOE Joint Genome Institute"/>
            <person name="Mujic A.B."/>
            <person name="Kuo A."/>
            <person name="Tritt A."/>
            <person name="Lipzen A."/>
            <person name="Chen C."/>
            <person name="Johnson J."/>
            <person name="Sharma A."/>
            <person name="Barry K."/>
            <person name="Grigoriev I.V."/>
            <person name="Spatafora J.W."/>
        </authorList>
    </citation>
    <scope>NUCLEOTIDE SEQUENCE [LARGE SCALE GENOMIC DNA]</scope>
    <source>
        <strain evidence="2 3">AM-OR11-026</strain>
    </source>
</reference>
<dbReference type="InterPro" id="IPR038921">
    <property type="entry name" value="YOR389W-like"/>
</dbReference>
<dbReference type="InParanoid" id="A0A1B7MNR3"/>
<organism evidence="2 3">
    <name type="scientific">Rhizopogon vinicolor AM-OR11-026</name>
    <dbReference type="NCBI Taxonomy" id="1314800"/>
    <lineage>
        <taxon>Eukaryota</taxon>
        <taxon>Fungi</taxon>
        <taxon>Dikarya</taxon>
        <taxon>Basidiomycota</taxon>
        <taxon>Agaricomycotina</taxon>
        <taxon>Agaricomycetes</taxon>
        <taxon>Agaricomycetidae</taxon>
        <taxon>Boletales</taxon>
        <taxon>Suillineae</taxon>
        <taxon>Rhizopogonaceae</taxon>
        <taxon>Rhizopogon</taxon>
    </lineage>
</organism>
<dbReference type="PANTHER" id="PTHR35204">
    <property type="entry name" value="YALI0A21131P"/>
    <property type="match status" value="1"/>
</dbReference>
<protein>
    <submittedName>
        <fullName evidence="2">Uncharacterized protein</fullName>
    </submittedName>
</protein>
<sequence length="577" mass="65171">MSSADKCRPQLVVPMPSTATIPKAVFWIFLVIGQVLTAQVPLPPTSASGDRCDLSGQWNLDEQPATNATGNLVFETANSLLQHWANTRYRNGHTIVPGTVPVGTILYHGAIMGPHVPTALDWVATEPDHSMLFCMGEVKSGCLHVTFVVTRPMKVLYFDGSSAALFSEGSMDTQDLMAWSEMKPEWALNEYQRIEDLCKWGQKYGLNGFVRMQMNFEMMICNFTSHMEVVSSLNLETLHLKLKNGQPTEDLNTMHSTFELMHSASWREAYPGETQVILDYSGLVSFYDTALVPSLVPRRVGLERWDHRVAGISSEDMERVKDRLIQVLEQPPVTASGIDWKTVLRLVVDRYASRLDVMQYLLNTTLDDTHILLDHAEKVQRQLRTVLTPYTVLAAVPSYTSVTSDTQNSWAVPVFRECVTSHMSSISISARGTTLTPSERLLLQALQETTREICRVATRMWASGLTAGVDPFYPANKRPDADHIRTLMDEWKKDLRGLMSWLDWSVWVKCRPACNVEEICYLPTWPIGFFPPPYDFPESQNSARSQTMENTSLPDPNKGEWKRPQPKCIRRLGPYGF</sequence>
<feature type="compositionally biased region" description="Polar residues" evidence="1">
    <location>
        <begin position="539"/>
        <end position="554"/>
    </location>
</feature>
<evidence type="ECO:0000256" key="1">
    <source>
        <dbReference type="SAM" id="MobiDB-lite"/>
    </source>
</evidence>
<accession>A0A1B7MNR3</accession>
<dbReference type="PANTHER" id="PTHR35204:SF1">
    <property type="entry name" value="ENTEROTOXIN"/>
    <property type="match status" value="1"/>
</dbReference>
<dbReference type="EMBL" id="KV448638">
    <property type="protein sequence ID" value="OAX34245.1"/>
    <property type="molecule type" value="Genomic_DNA"/>
</dbReference>
<name>A0A1B7MNR3_9AGAM</name>
<dbReference type="AlphaFoldDB" id="A0A1B7MNR3"/>
<dbReference type="Proteomes" id="UP000092154">
    <property type="component" value="Unassembled WGS sequence"/>
</dbReference>
<feature type="region of interest" description="Disordered" evidence="1">
    <location>
        <begin position="539"/>
        <end position="567"/>
    </location>
</feature>
<gene>
    <name evidence="2" type="ORF">K503DRAFT_774771</name>
</gene>
<proteinExistence type="predicted"/>
<dbReference type="OrthoDB" id="10261782at2759"/>